<reference evidence="1 2" key="1">
    <citation type="submission" date="2024-04" db="EMBL/GenBank/DDBJ databases">
        <title>Biological Control Activity of Plant Growth Promoting Rhizobacteria Burkholderia pyrrocinia BX1 against Tobacco black shank Introduction Tobacco black shank (TBS) caused by the oomycete Phytophthora. nicotianae (P. nicotianae) has become a destructive soil.</title>
        <authorList>
            <person name="Liu X."/>
            <person name="Shu C."/>
        </authorList>
    </citation>
    <scope>NUCLEOTIDE SEQUENCE [LARGE SCALE GENOMIC DNA]</scope>
    <source>
        <strain evidence="1 2">BX1</strain>
    </source>
</reference>
<name>A0ABZ3BT98_BURPY</name>
<proteinExistence type="predicted"/>
<dbReference type="Gene3D" id="3.40.50.150">
    <property type="entry name" value="Vaccinia Virus protein VP39"/>
    <property type="match status" value="1"/>
</dbReference>
<keyword evidence="2" id="KW-1185">Reference proteome</keyword>
<accession>A0ABZ3BT98</accession>
<dbReference type="SUPFAM" id="SSF53335">
    <property type="entry name" value="S-adenosyl-L-methionine-dependent methyltransferases"/>
    <property type="match status" value="1"/>
</dbReference>
<evidence type="ECO:0008006" key="3">
    <source>
        <dbReference type="Google" id="ProtNLM"/>
    </source>
</evidence>
<sequence>MRVLGADGGQWLELGVGGGQLMQACFDFASPERFIGVEIDLDLIRRHAKRADMTLHRVDVLDPFRLARALTERQFKYSVGNPPFGEARLPSHAIGRLHDLCPGLPGSQWSRLDLYFVLESLSRLTRPGAAAFIIGSPLIDASALQPFRRALIDQASEVECFELPINTFPNAEVRSYLLVAKFGLSKRCCNVHVGRLEGADFAMSKRIKVTGEQGAARLDLAFYEFTDMHLALRAKGGKTLDEVGGVVVRGSRSKNEFVALGIPSFHTTDFPGGLNEIAFHGACDSHFQLAEAGNILVPRVGSRCLDRQVMVSKGRRPYTEAVYRIAVPAKYRSKVFDWMRSPEGVNWRVMAARGACAKHLTVSTLLKMPVPN</sequence>
<dbReference type="EMBL" id="CP150850">
    <property type="protein sequence ID" value="WZW56710.1"/>
    <property type="molecule type" value="Genomic_DNA"/>
</dbReference>
<dbReference type="Proteomes" id="UP001484179">
    <property type="component" value="Chromosome 2"/>
</dbReference>
<dbReference type="RefSeq" id="WP_342310565.1">
    <property type="nucleotide sequence ID" value="NZ_CP150850.1"/>
</dbReference>
<dbReference type="InterPro" id="IPR029063">
    <property type="entry name" value="SAM-dependent_MTases_sf"/>
</dbReference>
<protein>
    <recommendedName>
        <fullName evidence="3">Site-specific DNA-methyltransferase (adenine-specific)</fullName>
    </recommendedName>
</protein>
<evidence type="ECO:0000313" key="2">
    <source>
        <dbReference type="Proteomes" id="UP001484179"/>
    </source>
</evidence>
<gene>
    <name evidence="1" type="ORF">WN985_29920</name>
</gene>
<dbReference type="PROSITE" id="PS51257">
    <property type="entry name" value="PROKAR_LIPOPROTEIN"/>
    <property type="match status" value="1"/>
</dbReference>
<evidence type="ECO:0000313" key="1">
    <source>
        <dbReference type="EMBL" id="WZW56710.1"/>
    </source>
</evidence>
<organism evidence="1 2">
    <name type="scientific">Burkholderia pyrrocinia</name>
    <name type="common">Pseudomonas pyrrocinia</name>
    <dbReference type="NCBI Taxonomy" id="60550"/>
    <lineage>
        <taxon>Bacteria</taxon>
        <taxon>Pseudomonadati</taxon>
        <taxon>Pseudomonadota</taxon>
        <taxon>Betaproteobacteria</taxon>
        <taxon>Burkholderiales</taxon>
        <taxon>Burkholderiaceae</taxon>
        <taxon>Burkholderia</taxon>
        <taxon>Burkholderia cepacia complex</taxon>
    </lineage>
</organism>